<dbReference type="GO" id="GO:0006865">
    <property type="term" value="P:amino acid transport"/>
    <property type="evidence" value="ECO:0007669"/>
    <property type="project" value="UniProtKB-KW"/>
</dbReference>
<evidence type="ECO:0000259" key="13">
    <source>
        <dbReference type="PROSITE" id="PS50928"/>
    </source>
</evidence>
<feature type="domain" description="ABC transmembrane type-1" evidence="13">
    <location>
        <begin position="22"/>
        <end position="210"/>
    </location>
</feature>
<dbReference type="PANTHER" id="PTHR30614:SF20">
    <property type="entry name" value="GLUTAMINE TRANSPORT SYSTEM PERMEASE PROTEIN GLNP"/>
    <property type="match status" value="1"/>
</dbReference>
<dbReference type="SUPFAM" id="SSF161098">
    <property type="entry name" value="MetI-like"/>
    <property type="match status" value="1"/>
</dbReference>
<keyword evidence="6" id="KW-1003">Cell membrane</keyword>
<dbReference type="InterPro" id="IPR010065">
    <property type="entry name" value="AA_ABC_transptr_permease_3TM"/>
</dbReference>
<name>A0AAE8EN26_9GAMM</name>
<dbReference type="InterPro" id="IPR000515">
    <property type="entry name" value="MetI-like"/>
</dbReference>
<dbReference type="GO" id="GO:0043190">
    <property type="term" value="C:ATP-binding cassette (ABC) transporter complex"/>
    <property type="evidence" value="ECO:0007669"/>
    <property type="project" value="InterPro"/>
</dbReference>
<proteinExistence type="inferred from homology"/>
<comment type="similarity">
    <text evidence="3">Belongs to the binding-protein-dependent transport system permease family. HisMQ subfamily.</text>
</comment>
<keyword evidence="8 12" id="KW-0812">Transmembrane</keyword>
<keyword evidence="10 12" id="KW-1133">Transmembrane helix</keyword>
<dbReference type="GO" id="GO:0022857">
    <property type="term" value="F:transmembrane transporter activity"/>
    <property type="evidence" value="ECO:0007669"/>
    <property type="project" value="InterPro"/>
</dbReference>
<dbReference type="CDD" id="cd06261">
    <property type="entry name" value="TM_PBP2"/>
    <property type="match status" value="1"/>
</dbReference>
<evidence type="ECO:0000313" key="14">
    <source>
        <dbReference type="EMBL" id="RLM17726.1"/>
    </source>
</evidence>
<feature type="transmembrane region" description="Helical" evidence="12">
    <location>
        <begin position="58"/>
        <end position="81"/>
    </location>
</feature>
<evidence type="ECO:0000256" key="9">
    <source>
        <dbReference type="ARBA" id="ARBA00022970"/>
    </source>
</evidence>
<dbReference type="PROSITE" id="PS50928">
    <property type="entry name" value="ABC_TM1"/>
    <property type="match status" value="1"/>
</dbReference>
<evidence type="ECO:0000256" key="7">
    <source>
        <dbReference type="ARBA" id="ARBA00022519"/>
    </source>
</evidence>
<dbReference type="InterPro" id="IPR043429">
    <property type="entry name" value="ArtM/GltK/GlnP/TcyL/YhdX-like"/>
</dbReference>
<evidence type="ECO:0000313" key="15">
    <source>
        <dbReference type="Proteomes" id="UP000285972"/>
    </source>
</evidence>
<dbReference type="Pfam" id="PF00528">
    <property type="entry name" value="BPD_transp_1"/>
    <property type="match status" value="1"/>
</dbReference>
<dbReference type="RefSeq" id="WP_220701788.1">
    <property type="nucleotide sequence ID" value="NZ_CP014137.1"/>
</dbReference>
<dbReference type="GeneID" id="70907154"/>
<evidence type="ECO:0000256" key="5">
    <source>
        <dbReference type="ARBA" id="ARBA00022448"/>
    </source>
</evidence>
<dbReference type="Gene3D" id="1.10.3720.10">
    <property type="entry name" value="MetI-like"/>
    <property type="match status" value="1"/>
</dbReference>
<keyword evidence="9" id="KW-0029">Amino-acid transport</keyword>
<dbReference type="NCBIfam" id="TIGR01726">
    <property type="entry name" value="HEQRo_perm_3TM"/>
    <property type="match status" value="1"/>
</dbReference>
<evidence type="ECO:0000256" key="10">
    <source>
        <dbReference type="ARBA" id="ARBA00022989"/>
    </source>
</evidence>
<comment type="caution">
    <text evidence="14">The sequence shown here is derived from an EMBL/GenBank/DDBJ whole genome shotgun (WGS) entry which is preliminary data.</text>
</comment>
<dbReference type="InterPro" id="IPR035906">
    <property type="entry name" value="MetI-like_sf"/>
</dbReference>
<accession>A0AAE8EN26</accession>
<reference evidence="14 15" key="1">
    <citation type="submission" date="2016-09" db="EMBL/GenBank/DDBJ databases">
        <authorList>
            <person name="Doonan J."/>
            <person name="Pachebat J.A."/>
            <person name="Golyshin P.N."/>
            <person name="Denman S."/>
            <person name="Mcdonald J.E."/>
        </authorList>
    </citation>
    <scope>NUCLEOTIDE SEQUENCE [LARGE SCALE GENOMIC DNA]</scope>
    <source>
        <strain evidence="14 15">FRB141</strain>
    </source>
</reference>
<sequence>MMSIDLNYGVVLSKFPLLLDGCVVTLQVSACALLLGMASGIVGALCRLSRNPLLRWPAFLYVWVVRGTPFLVQLFILYFGLAAIGLPMGSMEAGIIGLGVNAGAYITEIIRGGIQSVDRGQSEAAASLGMNGGQSMFHIIAPQAIKFCVPALVNQFIMTLKNSSIVSLVTIAELFHVADRINSATFRSFEVYTTVAALYLIMNTFFMLIAAWLEKRMARS</sequence>
<keyword evidence="5 12" id="KW-0813">Transport</keyword>
<keyword evidence="11 12" id="KW-0472">Membrane</keyword>
<evidence type="ECO:0000256" key="2">
    <source>
        <dbReference type="ARBA" id="ARBA00004429"/>
    </source>
</evidence>
<feature type="transmembrane region" description="Helical" evidence="12">
    <location>
        <begin position="24"/>
        <end position="46"/>
    </location>
</feature>
<dbReference type="EMBL" id="MJLX01000077">
    <property type="protein sequence ID" value="RLM17726.1"/>
    <property type="molecule type" value="Genomic_DNA"/>
</dbReference>
<dbReference type="PANTHER" id="PTHR30614">
    <property type="entry name" value="MEMBRANE COMPONENT OF AMINO ACID ABC TRANSPORTER"/>
    <property type="match status" value="1"/>
</dbReference>
<comment type="function">
    <text evidence="1">Part of the binding-protein-dependent transport system for glutamine; probably responsible for the translocation of the substrate across the membrane.</text>
</comment>
<dbReference type="AlphaFoldDB" id="A0AAE8EN26"/>
<evidence type="ECO:0000256" key="3">
    <source>
        <dbReference type="ARBA" id="ARBA00010072"/>
    </source>
</evidence>
<dbReference type="FunFam" id="1.10.3720.10:FF:000033">
    <property type="entry name" value="Polar amino acid ABC transporter permease"/>
    <property type="match status" value="1"/>
</dbReference>
<gene>
    <name evidence="14" type="ORF">BIY26_20050</name>
</gene>
<dbReference type="Proteomes" id="UP000285972">
    <property type="component" value="Unassembled WGS sequence"/>
</dbReference>
<keyword evidence="7" id="KW-0997">Cell inner membrane</keyword>
<evidence type="ECO:0000256" key="12">
    <source>
        <dbReference type="RuleBase" id="RU363032"/>
    </source>
</evidence>
<evidence type="ECO:0000256" key="8">
    <source>
        <dbReference type="ARBA" id="ARBA00022692"/>
    </source>
</evidence>
<comment type="subcellular location">
    <subcellularLocation>
        <location evidence="2">Cell inner membrane</location>
        <topology evidence="2">Multi-pass membrane protein</topology>
    </subcellularLocation>
    <subcellularLocation>
        <location evidence="12">Cell membrane</location>
        <topology evidence="12">Multi-pass membrane protein</topology>
    </subcellularLocation>
</comment>
<organism evidence="14 15">
    <name type="scientific">Brenneria goodwinii</name>
    <dbReference type="NCBI Taxonomy" id="1109412"/>
    <lineage>
        <taxon>Bacteria</taxon>
        <taxon>Pseudomonadati</taxon>
        <taxon>Pseudomonadota</taxon>
        <taxon>Gammaproteobacteria</taxon>
        <taxon>Enterobacterales</taxon>
        <taxon>Pectobacteriaceae</taxon>
        <taxon>Brenneria</taxon>
    </lineage>
</organism>
<protein>
    <recommendedName>
        <fullName evidence="4">Putative glutamine transport system permease protein GlnP</fullName>
    </recommendedName>
</protein>
<evidence type="ECO:0000256" key="1">
    <source>
        <dbReference type="ARBA" id="ARBA00003159"/>
    </source>
</evidence>
<evidence type="ECO:0000256" key="6">
    <source>
        <dbReference type="ARBA" id="ARBA00022475"/>
    </source>
</evidence>
<evidence type="ECO:0000256" key="4">
    <source>
        <dbReference type="ARBA" id="ARBA00016506"/>
    </source>
</evidence>
<evidence type="ECO:0000256" key="11">
    <source>
        <dbReference type="ARBA" id="ARBA00023136"/>
    </source>
</evidence>
<feature type="transmembrane region" description="Helical" evidence="12">
    <location>
        <begin position="191"/>
        <end position="213"/>
    </location>
</feature>